<dbReference type="Pfam" id="PF14337">
    <property type="entry name" value="Abi_alpha"/>
    <property type="match status" value="1"/>
</dbReference>
<accession>A0AAD2XYZ8</accession>
<proteinExistence type="predicted"/>
<dbReference type="EMBL" id="ABBJDF010000054">
    <property type="protein sequence ID" value="EHT9942213.1"/>
    <property type="molecule type" value="Genomic_DNA"/>
</dbReference>
<comment type="caution">
    <text evidence="1">The sequence shown here is derived from an EMBL/GenBank/DDBJ whole genome shotgun (WGS) entry which is preliminary data.</text>
</comment>
<dbReference type="RefSeq" id="WP_128295830.1">
    <property type="nucleotide sequence ID" value="NZ_CP032184.1"/>
</dbReference>
<dbReference type="Gene3D" id="3.30.110.190">
    <property type="match status" value="1"/>
</dbReference>
<protein>
    <submittedName>
        <fullName evidence="1">DUF4393 domain-containing protein</fullName>
    </submittedName>
</protein>
<organism evidence="1">
    <name type="scientific">Citrobacter freundii</name>
    <dbReference type="NCBI Taxonomy" id="546"/>
    <lineage>
        <taxon>Bacteria</taxon>
        <taxon>Pseudomonadati</taxon>
        <taxon>Pseudomonadota</taxon>
        <taxon>Gammaproteobacteria</taxon>
        <taxon>Enterobacterales</taxon>
        <taxon>Enterobacteriaceae</taxon>
        <taxon>Citrobacter</taxon>
        <taxon>Citrobacter freundii complex</taxon>
    </lineage>
</organism>
<reference evidence="1" key="1">
    <citation type="submission" date="2021-07" db="EMBL/GenBank/DDBJ databases">
        <authorList>
            <consortium name="Clinical and Environmental Microbiology Branch: Whole genome sequencing antimicrobial resistance pathogens in the healthcare setting"/>
        </authorList>
    </citation>
    <scope>NUCLEOTIDE SEQUENCE</scope>
    <source>
        <strain evidence="1">2021DK-00049</strain>
    </source>
</reference>
<dbReference type="InterPro" id="IPR025506">
    <property type="entry name" value="Abi_alpha"/>
</dbReference>
<gene>
    <name evidence="1" type="ORF">KY227_005392</name>
</gene>
<sequence>MDKETMDIIQSVPKEVWLKLYNDTTHPMLRQFGRLGEDLAKTLRLITLPIQCTAYIQDRVDRGFAKALSDVPEERRVMPPEGMALDIAEKLKHHPIESLLGKLYVDLLTASMDKDRSQQAHPAFLPIIGQLSSDEAFFLRRLSESEPSSYIRPKEGWDILTKEQRDKEFGNATFPIDDKELELSCMLINPEEFYYPQNFYIYIDHLNKLGLLEYTNDYFNKHTDRWRKLRTGELEFFFIRLSKFGRLFYSCCTNGLAQAEF</sequence>
<name>A0AAD2XYZ8_CITFR</name>
<dbReference type="AlphaFoldDB" id="A0AAD2XYZ8"/>
<evidence type="ECO:0000313" key="1">
    <source>
        <dbReference type="EMBL" id="EHT9942213.1"/>
    </source>
</evidence>